<keyword evidence="1" id="KW-0472">Membrane</keyword>
<keyword evidence="4" id="KW-1185">Reference proteome</keyword>
<accession>A0ABQ6K178</accession>
<feature type="domain" description="LysM" evidence="2">
    <location>
        <begin position="64"/>
        <end position="113"/>
    </location>
</feature>
<keyword evidence="1" id="KW-0812">Transmembrane</keyword>
<comment type="caution">
    <text evidence="3">The sequence shown here is derived from an EMBL/GenBank/DDBJ whole genome shotgun (WGS) entry which is preliminary data.</text>
</comment>
<sequence length="121" mass="12258">MSAITWNSIPAAPAGSRGRLHITRRGRAVLTAAVALPLAAAAVFGGIGAVGATATDTQASATFSYVTVAPGESLWQLAQQIAPNADPRDVVEAITNLNALSSGVVQPGQRLAIPAQYAPAR</sequence>
<proteinExistence type="predicted"/>
<protein>
    <recommendedName>
        <fullName evidence="2">LysM domain-containing protein</fullName>
    </recommendedName>
</protein>
<dbReference type="Pfam" id="PF01476">
    <property type="entry name" value="LysM"/>
    <property type="match status" value="1"/>
</dbReference>
<dbReference type="PROSITE" id="PS51782">
    <property type="entry name" value="LYSM"/>
    <property type="match status" value="1"/>
</dbReference>
<reference evidence="4" key="1">
    <citation type="journal article" date="2019" name="Int. J. Syst. Evol. Microbiol.">
        <title>The Global Catalogue of Microorganisms (GCM) 10K type strain sequencing project: providing services to taxonomists for standard genome sequencing and annotation.</title>
        <authorList>
            <consortium name="The Broad Institute Genomics Platform"/>
            <consortium name="The Broad Institute Genome Sequencing Center for Infectious Disease"/>
            <person name="Wu L."/>
            <person name="Ma J."/>
        </authorList>
    </citation>
    <scope>NUCLEOTIDE SEQUENCE [LARGE SCALE GENOMIC DNA]</scope>
    <source>
        <strain evidence="4">NBRC 108894</strain>
    </source>
</reference>
<keyword evidence="1" id="KW-1133">Transmembrane helix</keyword>
<evidence type="ECO:0000313" key="3">
    <source>
        <dbReference type="EMBL" id="GMA93541.1"/>
    </source>
</evidence>
<gene>
    <name evidence="3" type="ORF">GCM10025881_03650</name>
</gene>
<evidence type="ECO:0000313" key="4">
    <source>
        <dbReference type="Proteomes" id="UP001157034"/>
    </source>
</evidence>
<dbReference type="InterPro" id="IPR036779">
    <property type="entry name" value="LysM_dom_sf"/>
</dbReference>
<feature type="transmembrane region" description="Helical" evidence="1">
    <location>
        <begin position="28"/>
        <end position="50"/>
    </location>
</feature>
<dbReference type="EMBL" id="BSVB01000001">
    <property type="protein sequence ID" value="GMA93541.1"/>
    <property type="molecule type" value="Genomic_DNA"/>
</dbReference>
<organism evidence="3 4">
    <name type="scientific">Pseudolysinimonas kribbensis</name>
    <dbReference type="NCBI Taxonomy" id="433641"/>
    <lineage>
        <taxon>Bacteria</taxon>
        <taxon>Bacillati</taxon>
        <taxon>Actinomycetota</taxon>
        <taxon>Actinomycetes</taxon>
        <taxon>Micrococcales</taxon>
        <taxon>Microbacteriaceae</taxon>
        <taxon>Pseudolysinimonas</taxon>
    </lineage>
</organism>
<evidence type="ECO:0000259" key="2">
    <source>
        <dbReference type="PROSITE" id="PS51782"/>
    </source>
</evidence>
<dbReference type="SUPFAM" id="SSF54106">
    <property type="entry name" value="LysM domain"/>
    <property type="match status" value="1"/>
</dbReference>
<dbReference type="RefSeq" id="WP_284252383.1">
    <property type="nucleotide sequence ID" value="NZ_BAAAQO010000003.1"/>
</dbReference>
<dbReference type="SMART" id="SM00257">
    <property type="entry name" value="LysM"/>
    <property type="match status" value="1"/>
</dbReference>
<name>A0ABQ6K178_9MICO</name>
<dbReference type="InterPro" id="IPR018392">
    <property type="entry name" value="LysM"/>
</dbReference>
<dbReference type="Gene3D" id="3.10.350.10">
    <property type="entry name" value="LysM domain"/>
    <property type="match status" value="1"/>
</dbReference>
<evidence type="ECO:0000256" key="1">
    <source>
        <dbReference type="SAM" id="Phobius"/>
    </source>
</evidence>
<dbReference type="Proteomes" id="UP001157034">
    <property type="component" value="Unassembled WGS sequence"/>
</dbReference>